<evidence type="ECO:0000256" key="5">
    <source>
        <dbReference type="ARBA" id="ARBA00022729"/>
    </source>
</evidence>
<evidence type="ECO:0000313" key="14">
    <source>
        <dbReference type="EMBL" id="GCC51576.1"/>
    </source>
</evidence>
<evidence type="ECO:0000259" key="12">
    <source>
        <dbReference type="Pfam" id="PF00593"/>
    </source>
</evidence>
<dbReference type="Gene3D" id="2.60.40.1120">
    <property type="entry name" value="Carboxypeptidase-like, regulatory domain"/>
    <property type="match status" value="1"/>
</dbReference>
<dbReference type="Gene3D" id="2.40.170.20">
    <property type="entry name" value="TonB-dependent receptor, beta-barrel domain"/>
    <property type="match status" value="1"/>
</dbReference>
<evidence type="ECO:0000256" key="10">
    <source>
        <dbReference type="RuleBase" id="RU003357"/>
    </source>
</evidence>
<keyword evidence="4" id="KW-0812">Transmembrane</keyword>
<reference evidence="14 15" key="1">
    <citation type="submission" date="2018-11" db="EMBL/GenBank/DDBJ databases">
        <title>Chryseotalea sanarue gen. nov., sp., nov., a member of the family Cytophagaceae, isolated from a brackish lake in Hamamatsu Japan.</title>
        <authorList>
            <person name="Maejima Y."/>
            <person name="Iino T."/>
            <person name="Muraguchi Y."/>
            <person name="Fukuda K."/>
            <person name="Ohkuma M."/>
            <person name="Moriuchi R."/>
            <person name="Dohra H."/>
            <person name="Kimbara K."/>
            <person name="Shintani M."/>
        </authorList>
    </citation>
    <scope>NUCLEOTIDE SEQUENCE [LARGE SCALE GENOMIC DNA]</scope>
    <source>
        <strain evidence="14 15">Ys</strain>
    </source>
</reference>
<proteinExistence type="inferred from homology"/>
<name>A0A401U9J7_9BACT</name>
<evidence type="ECO:0000256" key="7">
    <source>
        <dbReference type="ARBA" id="ARBA00023136"/>
    </source>
</evidence>
<dbReference type="InterPro" id="IPR012910">
    <property type="entry name" value="Plug_dom"/>
</dbReference>
<dbReference type="EMBL" id="BHXQ01000003">
    <property type="protein sequence ID" value="GCC51576.1"/>
    <property type="molecule type" value="Genomic_DNA"/>
</dbReference>
<keyword evidence="15" id="KW-1185">Reference proteome</keyword>
<dbReference type="PANTHER" id="PTHR30069">
    <property type="entry name" value="TONB-DEPENDENT OUTER MEMBRANE RECEPTOR"/>
    <property type="match status" value="1"/>
</dbReference>
<dbReference type="InterPro" id="IPR008969">
    <property type="entry name" value="CarboxyPept-like_regulatory"/>
</dbReference>
<evidence type="ECO:0000256" key="2">
    <source>
        <dbReference type="ARBA" id="ARBA00022448"/>
    </source>
</evidence>
<dbReference type="SUPFAM" id="SSF49464">
    <property type="entry name" value="Carboxypeptidase regulatory domain-like"/>
    <property type="match status" value="1"/>
</dbReference>
<keyword evidence="3" id="KW-1134">Transmembrane beta strand</keyword>
<evidence type="ECO:0000256" key="9">
    <source>
        <dbReference type="ARBA" id="ARBA00023237"/>
    </source>
</evidence>
<dbReference type="InterPro" id="IPR039426">
    <property type="entry name" value="TonB-dep_rcpt-like"/>
</dbReference>
<feature type="domain" description="TonB-dependent receptor-like beta-barrel" evidence="12">
    <location>
        <begin position="497"/>
        <end position="967"/>
    </location>
</feature>
<evidence type="ECO:0000256" key="8">
    <source>
        <dbReference type="ARBA" id="ARBA00023170"/>
    </source>
</evidence>
<keyword evidence="5 11" id="KW-0732">Signal</keyword>
<dbReference type="GO" id="GO:0009279">
    <property type="term" value="C:cell outer membrane"/>
    <property type="evidence" value="ECO:0007669"/>
    <property type="project" value="UniProtKB-SubCell"/>
</dbReference>
<keyword evidence="7 10" id="KW-0472">Membrane</keyword>
<sequence length="997" mass="109610">MTNFYKRLLMPLALLLMAATISYAQTTVSGVVKDGGTGENLAGVNIVVKGRVVGTITSADGKFSFKVNDQPPFTLSFSFIGYRSQELEITDATKASGINISLEEQTLLGQEVVISASRAEESIMLSPVSIEKMDILSVQSTPSENYYKGLVNMKGLDMTQSSINFQIINARGFNSTGNTRFVQLTDGMDTQAPALNFPIGNLNGPSELDVESVEFLPGASSALYGPNAFNGILLVNSKSPFEYQGLSALAKYSMNHIDGASTLDNAGASGPIGPTSAQPMFEGALRYAKAFNNKFAFKVALSYSQATDWYGTNLKDKNTQTQGNLSFNPGADRVHAYGDEVANSLGLVKLSLAPALASTPLNPFVQWLPDQVVSRTPYEEQYLVDYNAKNLKANIGLNYRINDNVELVYLLNYGAGTSVYTGAQRYSLKDFNIQQHKLELKGSNFFVRGYTTIEDSGDSYIADLTGIKINDQWKSNSNWFRDYSIGYLTQLAGLAGAGQYNPAVAPTTAQQELAHIAARQYADYTDTDGPGDFGTRLIPGTPEFEEAKRTAQSKTIPEGSLFNDQTKLYHFEGQYNFKNQIKFMELMIGASYRLYDLNSNGTIFADTAGNDITIQEMGAYLQGSKKILNDKLKLTGSVRWDKNENFDAQINPRISAVYSINSENNFRASYQTGFRMPTTQNQHIDLNAVSSRLIGGLPEYAAARNVLQYAYDLRSVVAYTAAVAANNANPTAIGAPANLALLRPISTIDPVRPEQVQSLELGYKSLLGKNLLLDVVYYQNTYNDFIAAQFVRKASGVIDISNMITDPNNPAYVTYNFDPRTEQNIRNAQTLLTPITTIGRENTFSIPTNVDRKLTARGFAIGLDYSLPKGYKLGGNYNWNKLDDAAQLAADGFLAEFNTPENKFNLSFGNRKLTEKLGFNVAYRWQDEFLWESSFAQGLVPAFATVDAQISYRVKEMKSIVKLGASNIGNQRYVMNYGGPTIGGIYYISVTFDQLMK</sequence>
<comment type="caution">
    <text evidence="14">The sequence shown here is derived from an EMBL/GenBank/DDBJ whole genome shotgun (WGS) entry which is preliminary data.</text>
</comment>
<dbReference type="Pfam" id="PF13715">
    <property type="entry name" value="CarbopepD_reg_2"/>
    <property type="match status" value="1"/>
</dbReference>
<keyword evidence="8 14" id="KW-0675">Receptor</keyword>
<gene>
    <name evidence="14" type="ORF">SanaruYs_18020</name>
</gene>
<evidence type="ECO:0000256" key="11">
    <source>
        <dbReference type="SAM" id="SignalP"/>
    </source>
</evidence>
<dbReference type="InterPro" id="IPR037066">
    <property type="entry name" value="Plug_dom_sf"/>
</dbReference>
<evidence type="ECO:0000256" key="4">
    <source>
        <dbReference type="ARBA" id="ARBA00022692"/>
    </source>
</evidence>
<dbReference type="AlphaFoldDB" id="A0A401U9J7"/>
<organism evidence="14 15">
    <name type="scientific">Chryseotalea sanaruensis</name>
    <dbReference type="NCBI Taxonomy" id="2482724"/>
    <lineage>
        <taxon>Bacteria</taxon>
        <taxon>Pseudomonadati</taxon>
        <taxon>Bacteroidota</taxon>
        <taxon>Cytophagia</taxon>
        <taxon>Cytophagales</taxon>
        <taxon>Chryseotaleaceae</taxon>
        <taxon>Chryseotalea</taxon>
    </lineage>
</organism>
<dbReference type="Pfam" id="PF07715">
    <property type="entry name" value="Plug"/>
    <property type="match status" value="1"/>
</dbReference>
<comment type="similarity">
    <text evidence="10">Belongs to the TonB-dependent receptor family.</text>
</comment>
<dbReference type="Pfam" id="PF00593">
    <property type="entry name" value="TonB_dep_Rec_b-barrel"/>
    <property type="match status" value="1"/>
</dbReference>
<protein>
    <submittedName>
        <fullName evidence="14">TonB-dependent receptor</fullName>
    </submittedName>
</protein>
<comment type="subcellular location">
    <subcellularLocation>
        <location evidence="1">Cell outer membrane</location>
        <topology evidence="1">Multi-pass membrane protein</topology>
    </subcellularLocation>
</comment>
<evidence type="ECO:0000256" key="1">
    <source>
        <dbReference type="ARBA" id="ARBA00004571"/>
    </source>
</evidence>
<evidence type="ECO:0000313" key="15">
    <source>
        <dbReference type="Proteomes" id="UP000288227"/>
    </source>
</evidence>
<dbReference type="GO" id="GO:0044718">
    <property type="term" value="P:siderophore transmembrane transport"/>
    <property type="evidence" value="ECO:0007669"/>
    <property type="project" value="TreeGrafter"/>
</dbReference>
<feature type="signal peptide" evidence="11">
    <location>
        <begin position="1"/>
        <end position="24"/>
    </location>
</feature>
<dbReference type="SUPFAM" id="SSF56935">
    <property type="entry name" value="Porins"/>
    <property type="match status" value="1"/>
</dbReference>
<dbReference type="RefSeq" id="WP_127122232.1">
    <property type="nucleotide sequence ID" value="NZ_BHXQ01000003.1"/>
</dbReference>
<dbReference type="InterPro" id="IPR000531">
    <property type="entry name" value="Beta-barrel_TonB"/>
</dbReference>
<keyword evidence="2" id="KW-0813">Transport</keyword>
<accession>A0A401U9J7</accession>
<dbReference type="Gene3D" id="2.170.130.10">
    <property type="entry name" value="TonB-dependent receptor, plug domain"/>
    <property type="match status" value="1"/>
</dbReference>
<evidence type="ECO:0000256" key="6">
    <source>
        <dbReference type="ARBA" id="ARBA00023077"/>
    </source>
</evidence>
<dbReference type="OrthoDB" id="1109208at2"/>
<feature type="chain" id="PRO_5019307277" evidence="11">
    <location>
        <begin position="25"/>
        <end position="997"/>
    </location>
</feature>
<dbReference type="Proteomes" id="UP000288227">
    <property type="component" value="Unassembled WGS sequence"/>
</dbReference>
<feature type="domain" description="TonB-dependent receptor plug" evidence="13">
    <location>
        <begin position="126"/>
        <end position="232"/>
    </location>
</feature>
<evidence type="ECO:0000259" key="13">
    <source>
        <dbReference type="Pfam" id="PF07715"/>
    </source>
</evidence>
<keyword evidence="9" id="KW-0998">Cell outer membrane</keyword>
<keyword evidence="6 10" id="KW-0798">TonB box</keyword>
<evidence type="ECO:0000256" key="3">
    <source>
        <dbReference type="ARBA" id="ARBA00022452"/>
    </source>
</evidence>
<dbReference type="PANTHER" id="PTHR30069:SF29">
    <property type="entry name" value="HEMOGLOBIN AND HEMOGLOBIN-HAPTOGLOBIN-BINDING PROTEIN 1-RELATED"/>
    <property type="match status" value="1"/>
</dbReference>
<dbReference type="InterPro" id="IPR036942">
    <property type="entry name" value="Beta-barrel_TonB_sf"/>
</dbReference>
<dbReference type="GO" id="GO:0015344">
    <property type="term" value="F:siderophore uptake transmembrane transporter activity"/>
    <property type="evidence" value="ECO:0007669"/>
    <property type="project" value="TreeGrafter"/>
</dbReference>